<dbReference type="CDD" id="cd18581">
    <property type="entry name" value="ABC_6TM_ABCB6"/>
    <property type="match status" value="1"/>
</dbReference>
<dbReference type="PANTHER" id="PTHR24221:SF654">
    <property type="entry name" value="ATP-BINDING CASSETTE SUB-FAMILY B MEMBER 6"/>
    <property type="match status" value="1"/>
</dbReference>
<keyword evidence="5" id="KW-0067">ATP-binding</keyword>
<dbReference type="InterPro" id="IPR003593">
    <property type="entry name" value="AAA+_ATPase"/>
</dbReference>
<accession>A0A397JQ35</accession>
<dbReference type="AlphaFoldDB" id="A0A397JQ35"/>
<protein>
    <submittedName>
        <fullName evidence="13">Uncharacterized protein</fullName>
    </submittedName>
</protein>
<evidence type="ECO:0000256" key="4">
    <source>
        <dbReference type="ARBA" id="ARBA00022741"/>
    </source>
</evidence>
<feature type="region of interest" description="Disordered" evidence="9">
    <location>
        <begin position="844"/>
        <end position="878"/>
    </location>
</feature>
<evidence type="ECO:0000259" key="11">
    <source>
        <dbReference type="PROSITE" id="PS50893"/>
    </source>
</evidence>
<evidence type="ECO:0000256" key="1">
    <source>
        <dbReference type="ARBA" id="ARBA00004141"/>
    </source>
</evidence>
<dbReference type="SUPFAM" id="SSF90123">
    <property type="entry name" value="ABC transporter transmembrane region"/>
    <property type="match status" value="1"/>
</dbReference>
<organism evidence="13 14">
    <name type="scientific">Diversispora epigaea</name>
    <dbReference type="NCBI Taxonomy" id="1348612"/>
    <lineage>
        <taxon>Eukaryota</taxon>
        <taxon>Fungi</taxon>
        <taxon>Fungi incertae sedis</taxon>
        <taxon>Mucoromycota</taxon>
        <taxon>Glomeromycotina</taxon>
        <taxon>Glomeromycetes</taxon>
        <taxon>Diversisporales</taxon>
        <taxon>Diversisporaceae</taxon>
        <taxon>Diversispora</taxon>
    </lineage>
</organism>
<keyword evidence="14" id="KW-1185">Reference proteome</keyword>
<feature type="transmembrane region" description="Helical" evidence="10">
    <location>
        <begin position="313"/>
        <end position="335"/>
    </location>
</feature>
<dbReference type="GO" id="GO:0005524">
    <property type="term" value="F:ATP binding"/>
    <property type="evidence" value="ECO:0007669"/>
    <property type="project" value="UniProtKB-KW"/>
</dbReference>
<dbReference type="InterPro" id="IPR017871">
    <property type="entry name" value="ABC_transporter-like_CS"/>
</dbReference>
<dbReference type="Gene3D" id="1.20.1560.10">
    <property type="entry name" value="ABC transporter type 1, transmembrane domain"/>
    <property type="match status" value="1"/>
</dbReference>
<evidence type="ECO:0000256" key="9">
    <source>
        <dbReference type="SAM" id="MobiDB-lite"/>
    </source>
</evidence>
<feature type="transmembrane region" description="Helical" evidence="10">
    <location>
        <begin position="177"/>
        <end position="204"/>
    </location>
</feature>
<dbReference type="PANTHER" id="PTHR24221">
    <property type="entry name" value="ATP-BINDING CASSETTE SUB-FAMILY B"/>
    <property type="match status" value="1"/>
</dbReference>
<feature type="domain" description="ABC transporter" evidence="11">
    <location>
        <begin position="599"/>
        <end position="833"/>
    </location>
</feature>
<evidence type="ECO:0000256" key="8">
    <source>
        <dbReference type="ARBA" id="ARBA00024363"/>
    </source>
</evidence>
<evidence type="ECO:0000256" key="2">
    <source>
        <dbReference type="ARBA" id="ARBA00022448"/>
    </source>
</evidence>
<name>A0A397JQ35_9GLOM</name>
<evidence type="ECO:0000259" key="12">
    <source>
        <dbReference type="PROSITE" id="PS50929"/>
    </source>
</evidence>
<dbReference type="EMBL" id="PQFF01000009">
    <property type="protein sequence ID" value="RHZ89747.1"/>
    <property type="molecule type" value="Genomic_DNA"/>
</dbReference>
<feature type="compositionally biased region" description="Basic and acidic residues" evidence="9">
    <location>
        <begin position="864"/>
        <end position="878"/>
    </location>
</feature>
<dbReference type="PROSITE" id="PS50893">
    <property type="entry name" value="ABC_TRANSPORTER_2"/>
    <property type="match status" value="1"/>
</dbReference>
<dbReference type="InterPro" id="IPR011527">
    <property type="entry name" value="ABC1_TM_dom"/>
</dbReference>
<feature type="transmembrane region" description="Helical" evidence="10">
    <location>
        <begin position="138"/>
        <end position="157"/>
    </location>
</feature>
<feature type="transmembrane region" description="Helical" evidence="10">
    <location>
        <begin position="69"/>
        <end position="94"/>
    </location>
</feature>
<feature type="transmembrane region" description="Helical" evidence="10">
    <location>
        <begin position="29"/>
        <end position="48"/>
    </location>
</feature>
<evidence type="ECO:0000256" key="5">
    <source>
        <dbReference type="ARBA" id="ARBA00022840"/>
    </source>
</evidence>
<dbReference type="InterPro" id="IPR027417">
    <property type="entry name" value="P-loop_NTPase"/>
</dbReference>
<dbReference type="GO" id="GO:0016887">
    <property type="term" value="F:ATP hydrolysis activity"/>
    <property type="evidence" value="ECO:0007669"/>
    <property type="project" value="InterPro"/>
</dbReference>
<dbReference type="Pfam" id="PF00664">
    <property type="entry name" value="ABC_membrane"/>
    <property type="match status" value="1"/>
</dbReference>
<keyword evidence="6 10" id="KW-1133">Transmembrane helix</keyword>
<keyword evidence="7 10" id="KW-0472">Membrane</keyword>
<dbReference type="InterPro" id="IPR036640">
    <property type="entry name" value="ABC1_TM_sf"/>
</dbReference>
<feature type="transmembrane region" description="Helical" evidence="10">
    <location>
        <begin position="389"/>
        <end position="416"/>
    </location>
</feature>
<comment type="similarity">
    <text evidence="8">Belongs to the ABC transporter superfamily. ABCB family. Heavy Metal importer (TC 3.A.1.210) subfamily.</text>
</comment>
<evidence type="ECO:0000313" key="13">
    <source>
        <dbReference type="EMBL" id="RHZ89747.1"/>
    </source>
</evidence>
<evidence type="ECO:0000313" key="14">
    <source>
        <dbReference type="Proteomes" id="UP000266861"/>
    </source>
</evidence>
<dbReference type="GO" id="GO:0140359">
    <property type="term" value="F:ABC-type transporter activity"/>
    <property type="evidence" value="ECO:0007669"/>
    <property type="project" value="InterPro"/>
</dbReference>
<keyword evidence="3 10" id="KW-0812">Transmembrane</keyword>
<dbReference type="Proteomes" id="UP000266861">
    <property type="component" value="Unassembled WGS sequence"/>
</dbReference>
<comment type="caution">
    <text evidence="13">The sequence shown here is derived from an EMBL/GenBank/DDBJ whole genome shotgun (WGS) entry which is preliminary data.</text>
</comment>
<dbReference type="Gene3D" id="3.40.50.300">
    <property type="entry name" value="P-loop containing nucleotide triphosphate hydrolases"/>
    <property type="match status" value="1"/>
</dbReference>
<dbReference type="GO" id="GO:0005774">
    <property type="term" value="C:vacuolar membrane"/>
    <property type="evidence" value="ECO:0007669"/>
    <property type="project" value="TreeGrafter"/>
</dbReference>
<reference evidence="13 14" key="1">
    <citation type="submission" date="2018-08" db="EMBL/GenBank/DDBJ databases">
        <title>Genome and evolution of the arbuscular mycorrhizal fungus Diversispora epigaea (formerly Glomus versiforme) and its bacterial endosymbionts.</title>
        <authorList>
            <person name="Sun X."/>
            <person name="Fei Z."/>
            <person name="Harrison M."/>
        </authorList>
    </citation>
    <scope>NUCLEOTIDE SEQUENCE [LARGE SCALE GENOMIC DNA]</scope>
    <source>
        <strain evidence="13 14">IT104</strain>
    </source>
</reference>
<dbReference type="CDD" id="cd03253">
    <property type="entry name" value="ABCC_ATM1_transporter"/>
    <property type="match status" value="1"/>
</dbReference>
<comment type="subcellular location">
    <subcellularLocation>
        <location evidence="1">Membrane</location>
        <topology evidence="1">Multi-pass membrane protein</topology>
    </subcellularLocation>
</comment>
<sequence>MTNLWVPASSDSLSCLPFPSKFELLDSCFGIYFIPILLLIYIISFGLYQLRNLKLNEFNPFEQRRVTPLIKTLYTFGGIVLLSYLADCIIIIFRALESKTWSSSSLVFYAVTSWTAWLINFILIFIERKKTGGWSWINYSFSWFSLIGEFLVFRYWILLISDNNNQGKFTFSYDLVFLSISTIRFVALAILCIVPTIQILHLFLTHVNTESEYGRGLLQDSTSYGTFPTTASENNVSSEEQIQPPQESAFSNFFSKMKRLVPFIWPKNKPWLQFLVYICFGLLILGRIINVLVPYQLKIIVDYLGGEGGDQGRFPWATIVFYVFLRFLQGGVGLIQASQNYLWIPIGQYTTREISVKMFDHLHGLSLSYHINRKTGEVLRVMDRGTNSIISLLSQIFFQILPVIVDIFVAVFIFVILFEWEIGAIVFVTMSSYIFVTIWITEWRTKFRRIMIELDNDARTKAVDSLLNFETVKYYNAEQFEVHRYDEAIRKFQVYDYKVSASLNVLNLSQNLVITCGLLAGCLMFAYQITQNIYSVGDFVLFIFYMNQLYSPLNFFGTYYRMIQQNFVDMEKMLDLFKEEQSVQDLPGAPQIKVTEGTVVFDNVNFSYDPRNQALKNLSFTIPKGKTVALVGPSGGGKSTILRLLFRFYDVNSGSISIDGQDIRSVTQESLRRNIGVVPQDTVLFNDTVFYNIHYGNVNAPEEEVFKAAQAAQIHDRTLTFPDGYKTRVGERGLRLSGGEKQRVAIARTILKNPPIILLDEATSALDTTTERQIQKALSQMTADRTTLVIAHRLSTIVNADLILCIKDGQVVEQGTHEELIRLAQENKSPGVYYEMWQKQLRDHEETGGVEAESSSNDSTGNNKDNKPLLDKNIIHKH</sequence>
<proteinExistence type="inferred from homology"/>
<dbReference type="InterPro" id="IPR039421">
    <property type="entry name" value="Type_1_exporter"/>
</dbReference>
<dbReference type="PROSITE" id="PS50929">
    <property type="entry name" value="ABC_TM1F"/>
    <property type="match status" value="1"/>
</dbReference>
<dbReference type="STRING" id="1348612.A0A397JQ35"/>
<gene>
    <name evidence="13" type="ORF">Glove_11g51</name>
</gene>
<dbReference type="Pfam" id="PF00005">
    <property type="entry name" value="ABC_tran"/>
    <property type="match status" value="1"/>
</dbReference>
<dbReference type="FunFam" id="3.40.50.300:FF:000186">
    <property type="entry name" value="ATP-binding cassette sub-family B member 7, mitochondrial"/>
    <property type="match status" value="1"/>
</dbReference>
<dbReference type="SMART" id="SM00382">
    <property type="entry name" value="AAA"/>
    <property type="match status" value="1"/>
</dbReference>
<keyword evidence="4" id="KW-0547">Nucleotide-binding</keyword>
<evidence type="ECO:0000256" key="7">
    <source>
        <dbReference type="ARBA" id="ARBA00023136"/>
    </source>
</evidence>
<dbReference type="SUPFAM" id="SSF52540">
    <property type="entry name" value="P-loop containing nucleoside triphosphate hydrolases"/>
    <property type="match status" value="1"/>
</dbReference>
<feature type="transmembrane region" description="Helical" evidence="10">
    <location>
        <begin position="274"/>
        <end position="293"/>
    </location>
</feature>
<feature type="transmembrane region" description="Helical" evidence="10">
    <location>
        <begin position="508"/>
        <end position="527"/>
    </location>
</feature>
<evidence type="ECO:0000256" key="3">
    <source>
        <dbReference type="ARBA" id="ARBA00022692"/>
    </source>
</evidence>
<feature type="domain" description="ABC transmembrane type-1" evidence="12">
    <location>
        <begin position="278"/>
        <end position="565"/>
    </location>
</feature>
<dbReference type="PROSITE" id="PS00211">
    <property type="entry name" value="ABC_TRANSPORTER_1"/>
    <property type="match status" value="1"/>
</dbReference>
<feature type="transmembrane region" description="Helical" evidence="10">
    <location>
        <begin position="106"/>
        <end position="126"/>
    </location>
</feature>
<evidence type="ECO:0000256" key="10">
    <source>
        <dbReference type="SAM" id="Phobius"/>
    </source>
</evidence>
<dbReference type="OrthoDB" id="6500128at2759"/>
<dbReference type="InterPro" id="IPR003439">
    <property type="entry name" value="ABC_transporter-like_ATP-bd"/>
</dbReference>
<keyword evidence="2" id="KW-0813">Transport</keyword>
<feature type="transmembrane region" description="Helical" evidence="10">
    <location>
        <begin position="422"/>
        <end position="441"/>
    </location>
</feature>
<evidence type="ECO:0000256" key="6">
    <source>
        <dbReference type="ARBA" id="ARBA00022989"/>
    </source>
</evidence>